<name>A0A0E9UGW7_ANGAN</name>
<accession>A0A0E9UGW7</accession>
<dbReference type="AlphaFoldDB" id="A0A0E9UGW7"/>
<reference evidence="1" key="1">
    <citation type="submission" date="2014-11" db="EMBL/GenBank/DDBJ databases">
        <authorList>
            <person name="Amaro Gonzalez C."/>
        </authorList>
    </citation>
    <scope>NUCLEOTIDE SEQUENCE</scope>
</reference>
<evidence type="ECO:0000313" key="1">
    <source>
        <dbReference type="EMBL" id="JAH65017.1"/>
    </source>
</evidence>
<reference evidence="1" key="2">
    <citation type="journal article" date="2015" name="Fish Shellfish Immunol.">
        <title>Early steps in the European eel (Anguilla anguilla)-Vibrio vulnificus interaction in the gills: Role of the RtxA13 toxin.</title>
        <authorList>
            <person name="Callol A."/>
            <person name="Pajuelo D."/>
            <person name="Ebbesson L."/>
            <person name="Teles M."/>
            <person name="MacKenzie S."/>
            <person name="Amaro C."/>
        </authorList>
    </citation>
    <scope>NUCLEOTIDE SEQUENCE</scope>
</reference>
<proteinExistence type="predicted"/>
<sequence>MKPHVCKQMPLNTLIPVSGMSSQLLLCIMKQVRLDVVVQVNGENKDTVKMGSFR</sequence>
<protein>
    <submittedName>
        <fullName evidence="1">Uncharacterized protein</fullName>
    </submittedName>
</protein>
<dbReference type="EMBL" id="GBXM01043560">
    <property type="protein sequence ID" value="JAH65017.1"/>
    <property type="molecule type" value="Transcribed_RNA"/>
</dbReference>
<organism evidence="1">
    <name type="scientific">Anguilla anguilla</name>
    <name type="common">European freshwater eel</name>
    <name type="synonym">Muraena anguilla</name>
    <dbReference type="NCBI Taxonomy" id="7936"/>
    <lineage>
        <taxon>Eukaryota</taxon>
        <taxon>Metazoa</taxon>
        <taxon>Chordata</taxon>
        <taxon>Craniata</taxon>
        <taxon>Vertebrata</taxon>
        <taxon>Euteleostomi</taxon>
        <taxon>Actinopterygii</taxon>
        <taxon>Neopterygii</taxon>
        <taxon>Teleostei</taxon>
        <taxon>Anguilliformes</taxon>
        <taxon>Anguillidae</taxon>
        <taxon>Anguilla</taxon>
    </lineage>
</organism>